<keyword evidence="1" id="KW-1133">Transmembrane helix</keyword>
<evidence type="ECO:0000256" key="1">
    <source>
        <dbReference type="SAM" id="Phobius"/>
    </source>
</evidence>
<evidence type="ECO:0000313" key="2">
    <source>
        <dbReference type="EMBL" id="AEN90999.1"/>
    </source>
</evidence>
<protein>
    <submittedName>
        <fullName evidence="2">Uncharacterized protein</fullName>
    </submittedName>
</protein>
<dbReference type="EMBL" id="CP003017">
    <property type="protein sequence ID" value="AEN90999.1"/>
    <property type="molecule type" value="Genomic_DNA"/>
</dbReference>
<sequence>MGIIKEEWSEIEAKEGNFFKGVFFGIIISALIWIIVIKILIEAAM</sequence>
<dbReference type="AlphaFoldDB" id="A0A8D4BRH5"/>
<dbReference type="RefSeq" id="WP_014461198.1">
    <property type="nucleotide sequence ID" value="NC_017138.1"/>
</dbReference>
<gene>
    <name evidence="2" type="ORF">BMWSH_4119</name>
</gene>
<keyword evidence="1" id="KW-0472">Membrane</keyword>
<dbReference type="KEGG" id="bmh:BMWSH_4119"/>
<proteinExistence type="predicted"/>
<feature type="transmembrane region" description="Helical" evidence="1">
    <location>
        <begin position="21"/>
        <end position="41"/>
    </location>
</feature>
<organism evidence="2 3">
    <name type="scientific">Priestia megaterium (strain WSH-002)</name>
    <name type="common">Bacillus megaterium</name>
    <dbReference type="NCBI Taxonomy" id="1006007"/>
    <lineage>
        <taxon>Bacteria</taxon>
        <taxon>Bacillati</taxon>
        <taxon>Bacillota</taxon>
        <taxon>Bacilli</taxon>
        <taxon>Bacillales</taxon>
        <taxon>Bacillaceae</taxon>
        <taxon>Priestia</taxon>
    </lineage>
</organism>
<reference evidence="2 3" key="1">
    <citation type="journal article" date="2011" name="J. Bacteriol.">
        <title>Complete genome sequence of the industrial strain Bacillus megaterium WSH-002.</title>
        <authorList>
            <person name="Liu L."/>
            <person name="Li Y."/>
            <person name="Zhang J."/>
            <person name="Zou W."/>
            <person name="Zhou Z."/>
            <person name="Liu J."/>
            <person name="Li X."/>
            <person name="Wang L."/>
            <person name="Chen J."/>
        </authorList>
    </citation>
    <scope>NUCLEOTIDE SEQUENCE [LARGE SCALE GENOMIC DNA]</scope>
    <source>
        <strain evidence="2 3">WSH-002</strain>
    </source>
</reference>
<dbReference type="Proteomes" id="UP000001283">
    <property type="component" value="Chromosome"/>
</dbReference>
<keyword evidence="1" id="KW-0812">Transmembrane</keyword>
<name>A0A8D4BRH5_PRIMW</name>
<evidence type="ECO:0000313" key="3">
    <source>
        <dbReference type="Proteomes" id="UP000001283"/>
    </source>
</evidence>
<accession>A0A8D4BRH5</accession>